<dbReference type="RefSeq" id="WP_344488619.1">
    <property type="nucleotide sequence ID" value="NZ_BAAAQF010000013.1"/>
</dbReference>
<gene>
    <name evidence="2" type="ORF">GCM10009830_34660</name>
</gene>
<dbReference type="Pfam" id="PF01872">
    <property type="entry name" value="RibD_C"/>
    <property type="match status" value="1"/>
</dbReference>
<dbReference type="InterPro" id="IPR024072">
    <property type="entry name" value="DHFR-like_dom_sf"/>
</dbReference>
<reference evidence="2 3" key="1">
    <citation type="journal article" date="2019" name="Int. J. Syst. Evol. Microbiol.">
        <title>The Global Catalogue of Microorganisms (GCM) 10K type strain sequencing project: providing services to taxonomists for standard genome sequencing and annotation.</title>
        <authorList>
            <consortium name="The Broad Institute Genomics Platform"/>
            <consortium name="The Broad Institute Genome Sequencing Center for Infectious Disease"/>
            <person name="Wu L."/>
            <person name="Ma J."/>
        </authorList>
    </citation>
    <scope>NUCLEOTIDE SEQUENCE [LARGE SCALE GENOMIC DNA]</scope>
    <source>
        <strain evidence="2 3">JCM 16001</strain>
    </source>
</reference>
<evidence type="ECO:0000313" key="3">
    <source>
        <dbReference type="Proteomes" id="UP001499851"/>
    </source>
</evidence>
<dbReference type="SUPFAM" id="SSF53597">
    <property type="entry name" value="Dihydrofolate reductase-like"/>
    <property type="match status" value="1"/>
</dbReference>
<dbReference type="Proteomes" id="UP001499851">
    <property type="component" value="Unassembled WGS sequence"/>
</dbReference>
<accession>A0ABN2HA18</accession>
<sequence>MRKLIESTFVTLDGAISAPEKWGRPYFDEEYAGYARDLLFASDALLLGRRTYEDFARVWPRMEAVEGEYAVRMNSLPKYVASRTLTETTWNATILDGDVAKEVAGLKEQPGQNILKFGTGELDRTLLEHKLVDEYHFWMYPTIAGSGERLLDGLNTTHLKLIKTTTFASGVIVLAYTHGGTA</sequence>
<proteinExistence type="predicted"/>
<dbReference type="Gene3D" id="3.40.430.10">
    <property type="entry name" value="Dihydrofolate Reductase, subunit A"/>
    <property type="match status" value="1"/>
</dbReference>
<organism evidence="2 3">
    <name type="scientific">Glycomyces endophyticus</name>
    <dbReference type="NCBI Taxonomy" id="480996"/>
    <lineage>
        <taxon>Bacteria</taxon>
        <taxon>Bacillati</taxon>
        <taxon>Actinomycetota</taxon>
        <taxon>Actinomycetes</taxon>
        <taxon>Glycomycetales</taxon>
        <taxon>Glycomycetaceae</taxon>
        <taxon>Glycomyces</taxon>
    </lineage>
</organism>
<name>A0ABN2HA18_9ACTN</name>
<evidence type="ECO:0000259" key="1">
    <source>
        <dbReference type="Pfam" id="PF01872"/>
    </source>
</evidence>
<feature type="domain" description="Bacterial bifunctional deaminase-reductase C-terminal" evidence="1">
    <location>
        <begin position="3"/>
        <end position="173"/>
    </location>
</feature>
<dbReference type="InterPro" id="IPR050765">
    <property type="entry name" value="Riboflavin_Biosynth_HTPR"/>
</dbReference>
<protein>
    <submittedName>
        <fullName evidence="2">Dihydrofolate reductase family protein</fullName>
    </submittedName>
</protein>
<dbReference type="InterPro" id="IPR002734">
    <property type="entry name" value="RibDG_C"/>
</dbReference>
<dbReference type="PANTHER" id="PTHR38011:SF11">
    <property type="entry name" value="2,5-DIAMINO-6-RIBOSYLAMINO-4(3H)-PYRIMIDINONE 5'-PHOSPHATE REDUCTASE"/>
    <property type="match status" value="1"/>
</dbReference>
<keyword evidence="3" id="KW-1185">Reference proteome</keyword>
<evidence type="ECO:0000313" key="2">
    <source>
        <dbReference type="EMBL" id="GAA1684396.1"/>
    </source>
</evidence>
<comment type="caution">
    <text evidence="2">The sequence shown here is derived from an EMBL/GenBank/DDBJ whole genome shotgun (WGS) entry which is preliminary data.</text>
</comment>
<dbReference type="PANTHER" id="PTHR38011">
    <property type="entry name" value="DIHYDROFOLATE REDUCTASE FAMILY PROTEIN (AFU_ORTHOLOGUE AFUA_8G06820)"/>
    <property type="match status" value="1"/>
</dbReference>
<dbReference type="EMBL" id="BAAAQF010000013">
    <property type="protein sequence ID" value="GAA1684396.1"/>
    <property type="molecule type" value="Genomic_DNA"/>
</dbReference>